<name>A0A0R1ULU5_9LACO</name>
<dbReference type="NCBIfam" id="TIGR01484">
    <property type="entry name" value="HAD-SF-IIB"/>
    <property type="match status" value="1"/>
</dbReference>
<dbReference type="Gene3D" id="3.30.1240.10">
    <property type="match status" value="1"/>
</dbReference>
<sequence length="271" mass="29484">MIKMIALDLDNTLLNSQKEISPANERALKRLHESGIKVVLCTGRPINAIGHYIDQLDLHQPDDFTITFNGGLVVNNQTKQPLYAQGTTKADLQAVYDYLRSQGLPMDVLDFDRVYELTELGPAHYKGTVKNIEFVDTTMADLPGAEHSFAKAVLATEPAKVTQAKAQVPAAVTAKLRVVQSQPHILEFLPLGVNKMVGLNHLLAHFGWQAAELMTFGDADNDLEMIIGAGDGVVMANGLPAVKAVADHLTTSNDEDGVANYLTKTIVKELQ</sequence>
<dbReference type="PANTHER" id="PTHR10000:SF8">
    <property type="entry name" value="HAD SUPERFAMILY HYDROLASE-LIKE, TYPE 3"/>
    <property type="match status" value="1"/>
</dbReference>
<dbReference type="Gene3D" id="3.40.50.1000">
    <property type="entry name" value="HAD superfamily/HAD-like"/>
    <property type="match status" value="1"/>
</dbReference>
<dbReference type="PROSITE" id="PS01229">
    <property type="entry name" value="COF_2"/>
    <property type="match status" value="1"/>
</dbReference>
<dbReference type="Pfam" id="PF08282">
    <property type="entry name" value="Hydrolase_3"/>
    <property type="match status" value="1"/>
</dbReference>
<dbReference type="InterPro" id="IPR036412">
    <property type="entry name" value="HAD-like_sf"/>
</dbReference>
<evidence type="ECO:0000313" key="1">
    <source>
        <dbReference type="EMBL" id="KRL92264.1"/>
    </source>
</evidence>
<gene>
    <name evidence="1" type="ORF">FC43_GL000002</name>
</gene>
<protein>
    <submittedName>
        <fullName evidence="1">Haloacid dehalogenase (HAD) superfamily hydrolase</fullName>
    </submittedName>
</protein>
<dbReference type="SUPFAM" id="SSF56784">
    <property type="entry name" value="HAD-like"/>
    <property type="match status" value="1"/>
</dbReference>
<dbReference type="NCBIfam" id="TIGR00099">
    <property type="entry name" value="Cof-subfamily"/>
    <property type="match status" value="1"/>
</dbReference>
<dbReference type="GO" id="GO:0005829">
    <property type="term" value="C:cytosol"/>
    <property type="evidence" value="ECO:0007669"/>
    <property type="project" value="TreeGrafter"/>
</dbReference>
<dbReference type="SFLD" id="SFLDG01140">
    <property type="entry name" value="C2.B:_Phosphomannomutase_and_P"/>
    <property type="match status" value="1"/>
</dbReference>
<dbReference type="InterPro" id="IPR023214">
    <property type="entry name" value="HAD_sf"/>
</dbReference>
<dbReference type="Proteomes" id="UP000050816">
    <property type="component" value="Unassembled WGS sequence"/>
</dbReference>
<dbReference type="EMBL" id="AZFK01000006">
    <property type="protein sequence ID" value="KRL92264.1"/>
    <property type="molecule type" value="Genomic_DNA"/>
</dbReference>
<organism evidence="1 2">
    <name type="scientific">Limosilactobacillus ingluviei DSM 15946</name>
    <dbReference type="NCBI Taxonomy" id="1423760"/>
    <lineage>
        <taxon>Bacteria</taxon>
        <taxon>Bacillati</taxon>
        <taxon>Bacillota</taxon>
        <taxon>Bacilli</taxon>
        <taxon>Lactobacillales</taxon>
        <taxon>Lactobacillaceae</taxon>
        <taxon>Limosilactobacillus</taxon>
    </lineage>
</organism>
<dbReference type="RefSeq" id="WP_056953554.1">
    <property type="nucleotide sequence ID" value="NZ_AZFK01000006.1"/>
</dbReference>
<dbReference type="CDD" id="cd07516">
    <property type="entry name" value="HAD_Pase"/>
    <property type="match status" value="1"/>
</dbReference>
<keyword evidence="1" id="KW-0378">Hydrolase</keyword>
<proteinExistence type="predicted"/>
<accession>A0A0R1ULU5</accession>
<dbReference type="InterPro" id="IPR006379">
    <property type="entry name" value="HAD-SF_hydro_IIB"/>
</dbReference>
<reference evidence="1 2" key="1">
    <citation type="journal article" date="2015" name="Genome Announc.">
        <title>Expanding the biotechnology potential of lactobacilli through comparative genomics of 213 strains and associated genera.</title>
        <authorList>
            <person name="Sun Z."/>
            <person name="Harris H.M."/>
            <person name="McCann A."/>
            <person name="Guo C."/>
            <person name="Argimon S."/>
            <person name="Zhang W."/>
            <person name="Yang X."/>
            <person name="Jeffery I.B."/>
            <person name="Cooney J.C."/>
            <person name="Kagawa T.F."/>
            <person name="Liu W."/>
            <person name="Song Y."/>
            <person name="Salvetti E."/>
            <person name="Wrobel A."/>
            <person name="Rasinkangas P."/>
            <person name="Parkhill J."/>
            <person name="Rea M.C."/>
            <person name="O'Sullivan O."/>
            <person name="Ritari J."/>
            <person name="Douillard F.P."/>
            <person name="Paul Ross R."/>
            <person name="Yang R."/>
            <person name="Briner A.E."/>
            <person name="Felis G.E."/>
            <person name="de Vos W.M."/>
            <person name="Barrangou R."/>
            <person name="Klaenhammer T.R."/>
            <person name="Caufield P.W."/>
            <person name="Cui Y."/>
            <person name="Zhang H."/>
            <person name="O'Toole P.W."/>
        </authorList>
    </citation>
    <scope>NUCLEOTIDE SEQUENCE [LARGE SCALE GENOMIC DNA]</scope>
    <source>
        <strain evidence="1 2">DSM 15946</strain>
    </source>
</reference>
<dbReference type="InterPro" id="IPR000150">
    <property type="entry name" value="Cof"/>
</dbReference>
<comment type="caution">
    <text evidence="1">The sequence shown here is derived from an EMBL/GenBank/DDBJ whole genome shotgun (WGS) entry which is preliminary data.</text>
</comment>
<dbReference type="PANTHER" id="PTHR10000">
    <property type="entry name" value="PHOSPHOSERINE PHOSPHATASE"/>
    <property type="match status" value="1"/>
</dbReference>
<dbReference type="AlphaFoldDB" id="A0A0R1ULU5"/>
<evidence type="ECO:0000313" key="2">
    <source>
        <dbReference type="Proteomes" id="UP000050816"/>
    </source>
</evidence>
<dbReference type="PATRIC" id="fig|1423760.3.peg.2"/>
<dbReference type="GO" id="GO:0000287">
    <property type="term" value="F:magnesium ion binding"/>
    <property type="evidence" value="ECO:0007669"/>
    <property type="project" value="TreeGrafter"/>
</dbReference>
<dbReference type="GO" id="GO:0016791">
    <property type="term" value="F:phosphatase activity"/>
    <property type="evidence" value="ECO:0007669"/>
    <property type="project" value="TreeGrafter"/>
</dbReference>
<dbReference type="SFLD" id="SFLDS00003">
    <property type="entry name" value="Haloacid_Dehalogenase"/>
    <property type="match status" value="1"/>
</dbReference>